<feature type="region of interest" description="Disordered" evidence="11">
    <location>
        <begin position="397"/>
        <end position="421"/>
    </location>
</feature>
<dbReference type="Gene3D" id="1.10.10.1050">
    <property type="entry name" value="Dcp2, box A domain"/>
    <property type="match status" value="1"/>
</dbReference>
<dbReference type="GO" id="GO:0060261">
    <property type="term" value="P:positive regulation of transcription initiation by RNA polymerase II"/>
    <property type="evidence" value="ECO:0007669"/>
    <property type="project" value="EnsemblFungi"/>
</dbReference>
<dbReference type="InterPro" id="IPR036189">
    <property type="entry name" value="DCP2_BoxA_sf"/>
</dbReference>
<dbReference type="GeneID" id="5546893"/>
<feature type="region of interest" description="Disordered" evidence="11">
    <location>
        <begin position="813"/>
        <end position="835"/>
    </location>
</feature>
<gene>
    <name evidence="13" type="ORF">Kpol_1048p23</name>
</gene>
<comment type="similarity">
    <text evidence="3">Belongs to the Nudix hydrolase family. DCP2 subfamily.</text>
</comment>
<dbReference type="Gene3D" id="3.90.79.10">
    <property type="entry name" value="Nucleoside Triphosphate Pyrophosphohydrolase"/>
    <property type="match status" value="1"/>
</dbReference>
<keyword evidence="8" id="KW-0694">RNA-binding</keyword>
<evidence type="ECO:0000256" key="3">
    <source>
        <dbReference type="ARBA" id="ARBA00005279"/>
    </source>
</evidence>
<dbReference type="PANTHER" id="PTHR23114">
    <property type="entry name" value="M7GPPPN-MRNA HYDROLASE"/>
    <property type="match status" value="1"/>
</dbReference>
<dbReference type="FunCoup" id="A7TGI6">
    <property type="interactions" value="364"/>
</dbReference>
<feature type="compositionally biased region" description="Polar residues" evidence="11">
    <location>
        <begin position="813"/>
        <end position="829"/>
    </location>
</feature>
<feature type="compositionally biased region" description="Acidic residues" evidence="11">
    <location>
        <begin position="502"/>
        <end position="528"/>
    </location>
</feature>
<dbReference type="SUPFAM" id="SSF55811">
    <property type="entry name" value="Nudix"/>
    <property type="match status" value="1"/>
</dbReference>
<feature type="domain" description="Nudix hydrolase" evidence="12">
    <location>
        <begin position="101"/>
        <end position="231"/>
    </location>
</feature>
<comment type="subcellular location">
    <subcellularLocation>
        <location evidence="2">Cytoplasm</location>
        <location evidence="2">P-body</location>
    </subcellularLocation>
</comment>
<dbReference type="PROSITE" id="PS51462">
    <property type="entry name" value="NUDIX"/>
    <property type="match status" value="1"/>
</dbReference>
<feature type="compositionally biased region" description="Polar residues" evidence="11">
    <location>
        <begin position="635"/>
        <end position="644"/>
    </location>
</feature>
<protein>
    <recommendedName>
        <fullName evidence="12">Nudix hydrolase domain-containing protein</fullName>
    </recommendedName>
</protein>
<dbReference type="GO" id="GO:0034063">
    <property type="term" value="P:stress granule assembly"/>
    <property type="evidence" value="ECO:0007669"/>
    <property type="project" value="EnsemblFungi"/>
</dbReference>
<dbReference type="GO" id="GO:0000932">
    <property type="term" value="C:P-body"/>
    <property type="evidence" value="ECO:0007669"/>
    <property type="project" value="UniProtKB-SubCell"/>
</dbReference>
<dbReference type="GO" id="GO:0030145">
    <property type="term" value="F:manganese ion binding"/>
    <property type="evidence" value="ECO:0007669"/>
    <property type="project" value="InterPro"/>
</dbReference>
<keyword evidence="10" id="KW-0464">Manganese</keyword>
<dbReference type="SUPFAM" id="SSF140586">
    <property type="entry name" value="Dcp2 domain-like"/>
    <property type="match status" value="1"/>
</dbReference>
<keyword evidence="4" id="KW-0963">Cytoplasm</keyword>
<dbReference type="PhylomeDB" id="A7TGI6"/>
<feature type="compositionally biased region" description="Polar residues" evidence="11">
    <location>
        <begin position="456"/>
        <end position="501"/>
    </location>
</feature>
<dbReference type="GO" id="GO:0000290">
    <property type="term" value="P:deadenylation-dependent decapping of nuclear-transcribed mRNA"/>
    <property type="evidence" value="ECO:0007669"/>
    <property type="project" value="EnsemblFungi"/>
</dbReference>
<evidence type="ECO:0000256" key="6">
    <source>
        <dbReference type="ARBA" id="ARBA00022723"/>
    </source>
</evidence>
<dbReference type="PROSITE" id="PS00893">
    <property type="entry name" value="NUDIX_BOX"/>
    <property type="match status" value="1"/>
</dbReference>
<evidence type="ECO:0000256" key="7">
    <source>
        <dbReference type="ARBA" id="ARBA00022801"/>
    </source>
</evidence>
<feature type="compositionally biased region" description="Low complexity" evidence="11">
    <location>
        <begin position="645"/>
        <end position="662"/>
    </location>
</feature>
<dbReference type="EMBL" id="DS480387">
    <property type="protein sequence ID" value="EDO18593.1"/>
    <property type="molecule type" value="Genomic_DNA"/>
</dbReference>
<keyword evidence="14" id="KW-1185">Reference proteome</keyword>
<evidence type="ECO:0000313" key="13">
    <source>
        <dbReference type="EMBL" id="EDO18593.1"/>
    </source>
</evidence>
<dbReference type="GO" id="GO:0000184">
    <property type="term" value="P:nuclear-transcribed mRNA catabolic process, nonsense-mediated decay"/>
    <property type="evidence" value="ECO:0007669"/>
    <property type="project" value="UniProtKB-KW"/>
</dbReference>
<evidence type="ECO:0000256" key="10">
    <source>
        <dbReference type="ARBA" id="ARBA00023211"/>
    </source>
</evidence>
<evidence type="ECO:0000256" key="11">
    <source>
        <dbReference type="SAM" id="MobiDB-lite"/>
    </source>
</evidence>
<organism evidence="14">
    <name type="scientific">Vanderwaltozyma polyspora (strain ATCC 22028 / DSM 70294 / BCRC 21397 / CBS 2163 / NBRC 10782 / NRRL Y-8283 / UCD 57-17)</name>
    <name type="common">Kluyveromyces polysporus</name>
    <dbReference type="NCBI Taxonomy" id="436907"/>
    <lineage>
        <taxon>Eukaryota</taxon>
        <taxon>Fungi</taxon>
        <taxon>Dikarya</taxon>
        <taxon>Ascomycota</taxon>
        <taxon>Saccharomycotina</taxon>
        <taxon>Saccharomycetes</taxon>
        <taxon>Saccharomycetales</taxon>
        <taxon>Saccharomycetaceae</taxon>
        <taxon>Vanderwaltozyma</taxon>
    </lineage>
</organism>
<comment type="cofactor">
    <cofactor evidence="1">
        <name>Mn(2+)</name>
        <dbReference type="ChEBI" id="CHEBI:29035"/>
    </cofactor>
</comment>
<dbReference type="eggNOG" id="KOG2937">
    <property type="taxonomic scope" value="Eukaryota"/>
</dbReference>
<dbReference type="CDD" id="cd03672">
    <property type="entry name" value="NUDIX_Dcp2p_Nudt20"/>
    <property type="match status" value="1"/>
</dbReference>
<feature type="region of interest" description="Disordered" evidence="11">
    <location>
        <begin position="442"/>
        <end position="532"/>
    </location>
</feature>
<dbReference type="GO" id="GO:0031087">
    <property type="term" value="P:deadenylation-independent decapping of nuclear-transcribed mRNA"/>
    <property type="evidence" value="ECO:0007669"/>
    <property type="project" value="EnsemblFungi"/>
</dbReference>
<dbReference type="InterPro" id="IPR007722">
    <property type="entry name" value="DCP2_BoxA"/>
</dbReference>
<dbReference type="OMA" id="QCCIREV"/>
<dbReference type="PANTHER" id="PTHR23114:SF17">
    <property type="entry name" value="M7GPPPN-MRNA HYDROLASE"/>
    <property type="match status" value="1"/>
</dbReference>
<evidence type="ECO:0000256" key="2">
    <source>
        <dbReference type="ARBA" id="ARBA00004201"/>
    </source>
</evidence>
<dbReference type="InterPro" id="IPR020084">
    <property type="entry name" value="NUDIX_hydrolase_CS"/>
</dbReference>
<feature type="region of interest" description="Disordered" evidence="11">
    <location>
        <begin position="634"/>
        <end position="702"/>
    </location>
</feature>
<dbReference type="InParanoid" id="A7TGI6"/>
<keyword evidence="7" id="KW-0378">Hydrolase</keyword>
<feature type="compositionally biased region" description="Polar residues" evidence="11">
    <location>
        <begin position="682"/>
        <end position="702"/>
    </location>
</feature>
<dbReference type="GO" id="GO:0003682">
    <property type="term" value="F:chromatin binding"/>
    <property type="evidence" value="ECO:0007669"/>
    <property type="project" value="EnsemblFungi"/>
</dbReference>
<dbReference type="KEGG" id="vpo:Kpol_1048p23"/>
<dbReference type="InterPro" id="IPR000086">
    <property type="entry name" value="NUDIX_hydrolase_dom"/>
</dbReference>
<evidence type="ECO:0000256" key="9">
    <source>
        <dbReference type="ARBA" id="ARBA00023161"/>
    </source>
</evidence>
<dbReference type="GO" id="GO:0098562">
    <property type="term" value="C:cytoplasmic side of membrane"/>
    <property type="evidence" value="ECO:0007669"/>
    <property type="project" value="EnsemblFungi"/>
</dbReference>
<evidence type="ECO:0000256" key="8">
    <source>
        <dbReference type="ARBA" id="ARBA00022884"/>
    </source>
</evidence>
<dbReference type="InterPro" id="IPR044099">
    <property type="entry name" value="Dcp2_NUDIX"/>
</dbReference>
<dbReference type="STRING" id="436907.A7TGI6"/>
<dbReference type="GO" id="GO:0140933">
    <property type="term" value="F:5'-(N(7)-methylguanosine 5'-triphospho)-[mRNA] hydrolase activity"/>
    <property type="evidence" value="ECO:0007669"/>
    <property type="project" value="InterPro"/>
</dbReference>
<evidence type="ECO:0000256" key="4">
    <source>
        <dbReference type="ARBA" id="ARBA00022490"/>
    </source>
</evidence>
<dbReference type="Pfam" id="PF00293">
    <property type="entry name" value="NUDIX"/>
    <property type="match status" value="1"/>
</dbReference>
<dbReference type="SMART" id="SM01125">
    <property type="entry name" value="DCP2"/>
    <property type="match status" value="1"/>
</dbReference>
<dbReference type="AlphaFoldDB" id="A7TGI6"/>
<keyword evidence="9" id="KW-0866">Nonsense-mediated mRNA decay</keyword>
<dbReference type="Proteomes" id="UP000000267">
    <property type="component" value="Unassembled WGS sequence"/>
</dbReference>
<reference evidence="13 14" key="1">
    <citation type="journal article" date="2007" name="Proc. Natl. Acad. Sci. U.S.A.">
        <title>Independent sorting-out of thousands of duplicated gene pairs in two yeast species descended from a whole-genome duplication.</title>
        <authorList>
            <person name="Scannell D.R."/>
            <person name="Frank A.C."/>
            <person name="Conant G.C."/>
            <person name="Byrne K.P."/>
            <person name="Woolfit M."/>
            <person name="Wolfe K.H."/>
        </authorList>
    </citation>
    <scope>NUCLEOTIDE SEQUENCE [LARGE SCALE GENOMIC DNA]</scope>
    <source>
        <strain evidence="14">ATCC 22028 / DSM 70294 / BCRC 21397 / CBS 2163 / NBRC 10782 / NRRL Y-8283 / UCD 57-17</strain>
    </source>
</reference>
<keyword evidence="5" id="KW-0507">mRNA processing</keyword>
<accession>A7TGI6</accession>
<dbReference type="GO" id="GO:0098745">
    <property type="term" value="C:RNA decapping complex"/>
    <property type="evidence" value="ECO:0007669"/>
    <property type="project" value="EnsemblFungi"/>
</dbReference>
<dbReference type="GO" id="GO:0005634">
    <property type="term" value="C:nucleus"/>
    <property type="evidence" value="ECO:0007669"/>
    <property type="project" value="EnsemblFungi"/>
</dbReference>
<evidence type="ECO:0000256" key="1">
    <source>
        <dbReference type="ARBA" id="ARBA00001936"/>
    </source>
</evidence>
<evidence type="ECO:0000256" key="5">
    <source>
        <dbReference type="ARBA" id="ARBA00022664"/>
    </source>
</evidence>
<dbReference type="GO" id="GO:0003729">
    <property type="term" value="F:mRNA binding"/>
    <property type="evidence" value="ECO:0007669"/>
    <property type="project" value="EnsemblFungi"/>
</dbReference>
<proteinExistence type="inferred from homology"/>
<dbReference type="InterPro" id="IPR015797">
    <property type="entry name" value="NUDIX_hydrolase-like_dom_sf"/>
</dbReference>
<dbReference type="OrthoDB" id="18996at2759"/>
<name>A7TGI6_VANPO</name>
<sequence>MSLPLRHSIETETSLDRILEDLLVRFILNVPPEDLSSVERELFHFEEASWFYTDFIKLINPQLPSLKIKSFATNIIRMCPLVWKWDIKADQALQKFSLYKKSIPVRGAAIFNERFNKILLVKGTESDTWSFPRGKISKDEDDVQCCIREVKEEIGFDLTDYIDENQFIERNISGKNYKIFLVSKVPESTQFKPQVRNEIEKIEWKDFKKITKSVYKSTTSTKYYLINSMIRPLSMWCRRQKQNKGDDQLKKYAEEQLKLLLGIPVTDESIRNIVNGISNDNLSEHEFIASQNEINNQMQPPSQTPQHGLDLDPGRALLDSLQSAFNSNQQQSFIPLQLPPQNPNNVMFPMMNNVFQPFTPYPFVNSNNGNIMFNANQLPPLRANVTSTLDSQNQMDENMGNNSLPLTPNINSLSRPSIVQTSGSNDAKQLLSLLKEKKEPVSGSSTFKLLKRGESFPQQTPDTNSSSSKDLLNILQNSTQKQPIQTQSSYQAESQTNTQIEQDSDEDYEAFESSSDEEEQEQLEELNSDEIPNQINVPKDILSENQFRTNNLDIPHKDNKDDSTMCEPDLIVSTPPVVENKPKQKIKLLRRGETLDKENLLSPPSVFRESLPYSADRKDEVTSAKPLMEMLKKPLQSSTAQNQYTPSPTTTSTSTTAAAASTISSNPLLDLLKGPVRGNGGSVSPTNNSEQFRGSSITQSFDSGSIAQSNAHELLNVLNSPPSHKTNDFFQPNMNEPNIANIGDTISSLPRMVSSPSQYQMPINNNNMISQNHPPPGLPPLQSQSSANQFLNILNGGSPAVGDNIAYSPFGGQISQNGPNSNSASNQLLNILHRK</sequence>
<dbReference type="Pfam" id="PF05026">
    <property type="entry name" value="DCP2"/>
    <property type="match status" value="1"/>
</dbReference>
<keyword evidence="6" id="KW-0479">Metal-binding</keyword>
<dbReference type="HOGENOM" id="CLU_009571_0_0_1"/>
<dbReference type="RefSeq" id="XP_001646451.1">
    <property type="nucleotide sequence ID" value="XM_001646401.1"/>
</dbReference>
<evidence type="ECO:0000259" key="12">
    <source>
        <dbReference type="PROSITE" id="PS51462"/>
    </source>
</evidence>
<dbReference type="GO" id="GO:0006397">
    <property type="term" value="P:mRNA processing"/>
    <property type="evidence" value="ECO:0007669"/>
    <property type="project" value="UniProtKB-KW"/>
</dbReference>
<evidence type="ECO:0000313" key="14">
    <source>
        <dbReference type="Proteomes" id="UP000000267"/>
    </source>
</evidence>
<dbReference type="FunFam" id="3.90.79.10:FF:000045">
    <property type="entry name" value="mRNA-decapping enzyme 2"/>
    <property type="match status" value="1"/>
</dbReference>